<dbReference type="SUPFAM" id="SSF52821">
    <property type="entry name" value="Rhodanese/Cell cycle control phosphatase"/>
    <property type="match status" value="1"/>
</dbReference>
<keyword evidence="3" id="KW-0808">Transferase</keyword>
<keyword evidence="4" id="KW-1185">Reference proteome</keyword>
<evidence type="ECO:0000256" key="1">
    <source>
        <dbReference type="SAM" id="SignalP"/>
    </source>
</evidence>
<evidence type="ECO:0000313" key="4">
    <source>
        <dbReference type="Proteomes" id="UP000182248"/>
    </source>
</evidence>
<dbReference type="SMART" id="SM00450">
    <property type="entry name" value="RHOD"/>
    <property type="match status" value="1"/>
</dbReference>
<dbReference type="CDD" id="cd00158">
    <property type="entry name" value="RHOD"/>
    <property type="match status" value="1"/>
</dbReference>
<dbReference type="EMBL" id="FPJE01000027">
    <property type="protein sequence ID" value="SFW72117.1"/>
    <property type="molecule type" value="Genomic_DNA"/>
</dbReference>
<dbReference type="Gene3D" id="3.40.250.10">
    <property type="entry name" value="Rhodanese-like domain"/>
    <property type="match status" value="1"/>
</dbReference>
<dbReference type="InterPro" id="IPR036873">
    <property type="entry name" value="Rhodanese-like_dom_sf"/>
</dbReference>
<dbReference type="Proteomes" id="UP000182248">
    <property type="component" value="Unassembled WGS sequence"/>
</dbReference>
<dbReference type="OrthoDB" id="9808735at2"/>
<accession>A0A1K1RJB1</accession>
<dbReference type="STRING" id="1150368.SAMN02927921_03631"/>
<dbReference type="GO" id="GO:0016740">
    <property type="term" value="F:transferase activity"/>
    <property type="evidence" value="ECO:0007669"/>
    <property type="project" value="UniProtKB-KW"/>
</dbReference>
<name>A0A1K1RJB1_9FLAO</name>
<feature type="domain" description="Rhodanese" evidence="2">
    <location>
        <begin position="32"/>
        <end position="122"/>
    </location>
</feature>
<evidence type="ECO:0000259" key="2">
    <source>
        <dbReference type="PROSITE" id="PS50206"/>
    </source>
</evidence>
<keyword evidence="1" id="KW-0732">Signal</keyword>
<protein>
    <submittedName>
        <fullName evidence="3">Rhodanese-related sulfurtransferase</fullName>
    </submittedName>
</protein>
<feature type="chain" id="PRO_5013063445" evidence="1">
    <location>
        <begin position="21"/>
        <end position="125"/>
    </location>
</feature>
<dbReference type="AlphaFoldDB" id="A0A1K1RJB1"/>
<dbReference type="InterPro" id="IPR050229">
    <property type="entry name" value="GlpE_sulfurtransferase"/>
</dbReference>
<dbReference type="PANTHER" id="PTHR43031">
    <property type="entry name" value="FAD-DEPENDENT OXIDOREDUCTASE"/>
    <property type="match status" value="1"/>
</dbReference>
<organism evidence="3 4">
    <name type="scientific">Sinomicrobium oceani</name>
    <dbReference type="NCBI Taxonomy" id="1150368"/>
    <lineage>
        <taxon>Bacteria</taxon>
        <taxon>Pseudomonadati</taxon>
        <taxon>Bacteroidota</taxon>
        <taxon>Flavobacteriia</taxon>
        <taxon>Flavobacteriales</taxon>
        <taxon>Flavobacteriaceae</taxon>
        <taxon>Sinomicrobium</taxon>
    </lineage>
</organism>
<feature type="signal peptide" evidence="1">
    <location>
        <begin position="1"/>
        <end position="20"/>
    </location>
</feature>
<evidence type="ECO:0000313" key="3">
    <source>
        <dbReference type="EMBL" id="SFW72117.1"/>
    </source>
</evidence>
<dbReference type="Pfam" id="PF00581">
    <property type="entry name" value="Rhodanese"/>
    <property type="match status" value="1"/>
</dbReference>
<proteinExistence type="predicted"/>
<sequence>MKYLLLVLCGFVGLSVQAQVADVDITKLSEKDLAGKFLVDVRTPDEYGEGHFAGALNLDSSEPDFLSQWKGIDKSTPVYVYCRTGKRSARVTKSLDSLGFKEVYNLQGGYQAWEKEQAKKEKHKN</sequence>
<dbReference type="PROSITE" id="PS50206">
    <property type="entry name" value="RHODANESE_3"/>
    <property type="match status" value="1"/>
</dbReference>
<dbReference type="InterPro" id="IPR001763">
    <property type="entry name" value="Rhodanese-like_dom"/>
</dbReference>
<gene>
    <name evidence="3" type="ORF">SAMN02927921_03631</name>
</gene>
<dbReference type="PANTHER" id="PTHR43031:SF16">
    <property type="entry name" value="OXIDOREDUCTASE"/>
    <property type="match status" value="1"/>
</dbReference>
<reference evidence="3 4" key="1">
    <citation type="submission" date="2016-11" db="EMBL/GenBank/DDBJ databases">
        <authorList>
            <person name="Jaros S."/>
            <person name="Januszkiewicz K."/>
            <person name="Wedrychowicz H."/>
        </authorList>
    </citation>
    <scope>NUCLEOTIDE SEQUENCE [LARGE SCALE GENOMIC DNA]</scope>
    <source>
        <strain evidence="3 4">CGMCC 1.12145</strain>
    </source>
</reference>
<dbReference type="RefSeq" id="WP_072318878.1">
    <property type="nucleotide sequence ID" value="NZ_FPJE01000027.1"/>
</dbReference>